<evidence type="ECO:0000313" key="1">
    <source>
        <dbReference type="EMBL" id="KAH0961078.1"/>
    </source>
</evidence>
<dbReference type="AlphaFoldDB" id="A0A9P8MRU2"/>
<sequence length="138" mass="15245">MSAFGGVQGYETLTSARQQDRRIAQGLARNPSKTPEHLTRVLYISPHGNQEFEMFVHDISAEYHQTISQSPLGGSDIIGAAQMGSLLYRTRLGTMKRPTSDLSSTARYFVKARFDADLQPKLSLQKRVTPGESSEATV</sequence>
<proteinExistence type="predicted"/>
<reference evidence="1" key="1">
    <citation type="submission" date="2021-09" db="EMBL/GenBank/DDBJ databases">
        <title>A high-quality genome of the endoparasitic fungus Hirsutella rhossiliensis with a comparison of Hirsutella genomes reveals transposable elements contributing to genome size variation.</title>
        <authorList>
            <person name="Lin R."/>
            <person name="Jiao Y."/>
            <person name="Sun X."/>
            <person name="Ling J."/>
            <person name="Xie B."/>
            <person name="Cheng X."/>
        </authorList>
    </citation>
    <scope>NUCLEOTIDE SEQUENCE</scope>
    <source>
        <strain evidence="1">HR02</strain>
    </source>
</reference>
<organism evidence="1 2">
    <name type="scientific">Hirsutella rhossiliensis</name>
    <dbReference type="NCBI Taxonomy" id="111463"/>
    <lineage>
        <taxon>Eukaryota</taxon>
        <taxon>Fungi</taxon>
        <taxon>Dikarya</taxon>
        <taxon>Ascomycota</taxon>
        <taxon>Pezizomycotina</taxon>
        <taxon>Sordariomycetes</taxon>
        <taxon>Hypocreomycetidae</taxon>
        <taxon>Hypocreales</taxon>
        <taxon>Ophiocordycipitaceae</taxon>
        <taxon>Hirsutella</taxon>
    </lineage>
</organism>
<protein>
    <submittedName>
        <fullName evidence="1">Uncharacterized protein</fullName>
    </submittedName>
</protein>
<name>A0A9P8MRU2_9HYPO</name>
<evidence type="ECO:0000313" key="2">
    <source>
        <dbReference type="Proteomes" id="UP000824596"/>
    </source>
</evidence>
<keyword evidence="2" id="KW-1185">Reference proteome</keyword>
<dbReference type="EMBL" id="JAIZPD010000009">
    <property type="protein sequence ID" value="KAH0961078.1"/>
    <property type="molecule type" value="Genomic_DNA"/>
</dbReference>
<dbReference type="Proteomes" id="UP000824596">
    <property type="component" value="Unassembled WGS sequence"/>
</dbReference>
<accession>A0A9P8MRU2</accession>
<dbReference type="OrthoDB" id="10437150at2759"/>
<dbReference type="GeneID" id="68357360"/>
<gene>
    <name evidence="1" type="ORF">HRG_08231</name>
</gene>
<comment type="caution">
    <text evidence="1">The sequence shown here is derived from an EMBL/GenBank/DDBJ whole genome shotgun (WGS) entry which is preliminary data.</text>
</comment>
<dbReference type="RefSeq" id="XP_044718591.1">
    <property type="nucleotide sequence ID" value="XM_044866702.1"/>
</dbReference>